<evidence type="ECO:0000256" key="1">
    <source>
        <dbReference type="SAM" id="Phobius"/>
    </source>
</evidence>
<keyword evidence="1" id="KW-0812">Transmembrane</keyword>
<organism evidence="2 3">
    <name type="scientific">Halobacillus salinarum</name>
    <dbReference type="NCBI Taxonomy" id="2932257"/>
    <lineage>
        <taxon>Bacteria</taxon>
        <taxon>Bacillati</taxon>
        <taxon>Bacillota</taxon>
        <taxon>Bacilli</taxon>
        <taxon>Bacillales</taxon>
        <taxon>Bacillaceae</taxon>
        <taxon>Halobacillus</taxon>
    </lineage>
</organism>
<gene>
    <name evidence="2" type="ORF">MUN89_20635</name>
</gene>
<keyword evidence="1" id="KW-1133">Transmembrane helix</keyword>
<reference evidence="2 3" key="1">
    <citation type="submission" date="2022-04" db="EMBL/GenBank/DDBJ databases">
        <title>Halobacillus sp. isolated from saltern.</title>
        <authorList>
            <person name="Won M."/>
            <person name="Lee C.-M."/>
            <person name="Woen H.-Y."/>
            <person name="Kwon S.-W."/>
        </authorList>
    </citation>
    <scope>NUCLEOTIDE SEQUENCE [LARGE SCALE GENOMIC DNA]</scope>
    <source>
        <strain evidence="2 3">SSBR10-3</strain>
    </source>
</reference>
<proteinExistence type="predicted"/>
<dbReference type="Proteomes" id="UP000831787">
    <property type="component" value="Chromosome"/>
</dbReference>
<dbReference type="EMBL" id="CP095073">
    <property type="protein sequence ID" value="UOQ44229.1"/>
    <property type="molecule type" value="Genomic_DNA"/>
</dbReference>
<dbReference type="RefSeq" id="WP_244710019.1">
    <property type="nucleotide sequence ID" value="NZ_CP095073.1"/>
</dbReference>
<feature type="transmembrane region" description="Helical" evidence="1">
    <location>
        <begin position="58"/>
        <end position="82"/>
    </location>
</feature>
<sequence length="90" mass="10531">MKPERQDMPVVFYYIFLVPAFLFVYYLFDSFGVFSVIIGRFVDSEALNQEVFLTYNLVYWSISILLTGITASILVFAGYDLYGKFRKSHE</sequence>
<keyword evidence="1" id="KW-0472">Membrane</keyword>
<keyword evidence="3" id="KW-1185">Reference proteome</keyword>
<evidence type="ECO:0000313" key="2">
    <source>
        <dbReference type="EMBL" id="UOQ44229.1"/>
    </source>
</evidence>
<feature type="transmembrane region" description="Helical" evidence="1">
    <location>
        <begin position="12"/>
        <end position="38"/>
    </location>
</feature>
<name>A0ABY4EIB3_9BACI</name>
<accession>A0ABY4EIB3</accession>
<evidence type="ECO:0000313" key="3">
    <source>
        <dbReference type="Proteomes" id="UP000831787"/>
    </source>
</evidence>
<protein>
    <submittedName>
        <fullName evidence="2">Uncharacterized protein</fullName>
    </submittedName>
</protein>